<evidence type="ECO:0000256" key="1">
    <source>
        <dbReference type="ARBA" id="ARBA00005187"/>
    </source>
</evidence>
<evidence type="ECO:0000256" key="5">
    <source>
        <dbReference type="ARBA" id="ARBA00022840"/>
    </source>
</evidence>
<dbReference type="Gene3D" id="3.40.50.620">
    <property type="entry name" value="HUPs"/>
    <property type="match status" value="1"/>
</dbReference>
<dbReference type="Pfam" id="PF13537">
    <property type="entry name" value="GATase_7"/>
    <property type="match status" value="1"/>
</dbReference>
<dbReference type="GO" id="GO:0006529">
    <property type="term" value="P:asparagine biosynthetic process"/>
    <property type="evidence" value="ECO:0007669"/>
    <property type="project" value="UniProtKB-KW"/>
</dbReference>
<dbReference type="GO" id="GO:0005829">
    <property type="term" value="C:cytosol"/>
    <property type="evidence" value="ECO:0007669"/>
    <property type="project" value="TreeGrafter"/>
</dbReference>
<sequence>MCGIAGYVGLDEVTGAPVLTAMARAQRHRGPDGDGTFTGPGFGLAHQRLAIIDRARGAQPMVSPDGRYVLSYNGEVYNYRDLRTELTEAGRSFRTDSDTEVVLAAYERWGTAAFDRFNGMFALAVADTVTGRVVLARDQFGIKPLHLATGPDGEALFASEIGALLATGRLSRCPDETTVYRYLRHRVHDDTDRTFFDGIHRLPPGHLAIIEPDGTSTVEPYTHFYTELRDLASRSQPYDAAARERFTQALTTAIRLRLVSDVPVGTALSGGLDSSTIVASLDRLLGQSDVDAGSLGPRQQTFSAVFPGQINDEERYVDAVAARCSDRLRVHKVHPEPEGLVAELTDFVRTQQEPVISTGPYAQYCVMRSASRHVTVMLDGQGADELLAGYAPYVLVHLRELRRTAGNRRAARELLRFSDVLWRLGRFRVKDSLRRRTRTPVTDLLDPDFMAAHTGQTLRVVRDDVKLRLEDDLFRQSLPALLRYEDRNTMRFSVEGRVPFLDMDLLRALWPLDNSAIIGAGWNKRALRDATAGLLPGKVLRRRNKIGFTTPEQAWFLRIHESVREILSSPSFGSRPYWRQEAVLQAFDDFVAGKGASETMVFWRLVNVELWLRTFVDGDPAPLQTGAGAAEPSALVP</sequence>
<evidence type="ECO:0000256" key="7">
    <source>
        <dbReference type="ARBA" id="ARBA00022962"/>
    </source>
</evidence>
<dbReference type="STRING" id="504797.SAMN05421678_11755"/>
<dbReference type="CDD" id="cd00712">
    <property type="entry name" value="AsnB"/>
    <property type="match status" value="1"/>
</dbReference>
<dbReference type="GO" id="GO:0005524">
    <property type="term" value="F:ATP binding"/>
    <property type="evidence" value="ECO:0007669"/>
    <property type="project" value="UniProtKB-KW"/>
</dbReference>
<organism evidence="13 14">
    <name type="scientific">Actinopolymorpha cephalotaxi</name>
    <dbReference type="NCBI Taxonomy" id="504797"/>
    <lineage>
        <taxon>Bacteria</taxon>
        <taxon>Bacillati</taxon>
        <taxon>Actinomycetota</taxon>
        <taxon>Actinomycetes</taxon>
        <taxon>Propionibacteriales</taxon>
        <taxon>Actinopolymorphaceae</taxon>
        <taxon>Actinopolymorpha</taxon>
    </lineage>
</organism>
<dbReference type="SUPFAM" id="SSF56235">
    <property type="entry name" value="N-terminal nucleophile aminohydrolases (Ntn hydrolases)"/>
    <property type="match status" value="1"/>
</dbReference>
<dbReference type="InterPro" id="IPR006426">
    <property type="entry name" value="Asn_synth_AEB"/>
</dbReference>
<dbReference type="InterPro" id="IPR014729">
    <property type="entry name" value="Rossmann-like_a/b/a_fold"/>
</dbReference>
<dbReference type="PANTHER" id="PTHR43284:SF1">
    <property type="entry name" value="ASPARAGINE SYNTHETASE"/>
    <property type="match status" value="1"/>
</dbReference>
<dbReference type="PIRSF" id="PIRSF001589">
    <property type="entry name" value="Asn_synthetase_glu-h"/>
    <property type="match status" value="1"/>
</dbReference>
<dbReference type="Gene3D" id="3.60.20.10">
    <property type="entry name" value="Glutamine Phosphoribosylpyrophosphate, subunit 1, domain 1"/>
    <property type="match status" value="1"/>
</dbReference>
<dbReference type="EMBL" id="FOOI01000017">
    <property type="protein sequence ID" value="SFH41010.1"/>
    <property type="molecule type" value="Genomic_DNA"/>
</dbReference>
<reference evidence="13 14" key="1">
    <citation type="submission" date="2016-10" db="EMBL/GenBank/DDBJ databases">
        <authorList>
            <person name="de Groot N.N."/>
        </authorList>
    </citation>
    <scope>NUCLEOTIDE SEQUENCE [LARGE SCALE GENOMIC DNA]</scope>
    <source>
        <strain evidence="13 14">CPCC 202808</strain>
    </source>
</reference>
<evidence type="ECO:0000256" key="4">
    <source>
        <dbReference type="ARBA" id="ARBA00022741"/>
    </source>
</evidence>
<proteinExistence type="inferred from homology"/>
<evidence type="ECO:0000313" key="12">
    <source>
        <dbReference type="EMBL" id="NYH84155.1"/>
    </source>
</evidence>
<dbReference type="Proteomes" id="UP000199052">
    <property type="component" value="Unassembled WGS sequence"/>
</dbReference>
<evidence type="ECO:0000313" key="15">
    <source>
        <dbReference type="Proteomes" id="UP000533017"/>
    </source>
</evidence>
<evidence type="ECO:0000259" key="11">
    <source>
        <dbReference type="PROSITE" id="PS51278"/>
    </source>
</evidence>
<keyword evidence="12" id="KW-0436">Ligase</keyword>
<comment type="pathway">
    <text evidence="1">Amino-acid biosynthesis; L-asparagine biosynthesis; L-asparagine from L-aspartate (L-Gln route): step 1/1.</text>
</comment>
<dbReference type="AlphaFoldDB" id="A0A1I2ZTI8"/>
<evidence type="ECO:0000256" key="3">
    <source>
        <dbReference type="ARBA" id="ARBA00012737"/>
    </source>
</evidence>
<accession>A0A1I2ZTI8</accession>
<dbReference type="RefSeq" id="WP_092887865.1">
    <property type="nucleotide sequence ID" value="NZ_FOOI01000017.1"/>
</dbReference>
<dbReference type="PROSITE" id="PS51278">
    <property type="entry name" value="GATASE_TYPE_2"/>
    <property type="match status" value="1"/>
</dbReference>
<gene>
    <name evidence="12" type="ORF">FHR37_003006</name>
    <name evidence="13" type="ORF">SAMN05421678_11755</name>
</gene>
<dbReference type="OrthoDB" id="9763290at2"/>
<evidence type="ECO:0000256" key="10">
    <source>
        <dbReference type="PIRSR" id="PIRSR001589-2"/>
    </source>
</evidence>
<evidence type="ECO:0000256" key="9">
    <source>
        <dbReference type="PIRSR" id="PIRSR001589-1"/>
    </source>
</evidence>
<name>A0A1I2ZTI8_9ACTN</name>
<keyword evidence="7 9" id="KW-0315">Glutamine amidotransferase</keyword>
<dbReference type="InterPro" id="IPR051786">
    <property type="entry name" value="ASN_synthetase/amidase"/>
</dbReference>
<dbReference type="NCBIfam" id="TIGR01536">
    <property type="entry name" value="asn_synth_AEB"/>
    <property type="match status" value="1"/>
</dbReference>
<comment type="similarity">
    <text evidence="2">Belongs to the asparagine synthetase family.</text>
</comment>
<dbReference type="PANTHER" id="PTHR43284">
    <property type="entry name" value="ASPARAGINE SYNTHETASE (GLUTAMINE-HYDROLYZING)"/>
    <property type="match status" value="1"/>
</dbReference>
<dbReference type="CDD" id="cd01991">
    <property type="entry name" value="Asn_synthase_B_C"/>
    <property type="match status" value="1"/>
</dbReference>
<dbReference type="EMBL" id="JACBZA010000001">
    <property type="protein sequence ID" value="NYH84155.1"/>
    <property type="molecule type" value="Genomic_DNA"/>
</dbReference>
<evidence type="ECO:0000256" key="8">
    <source>
        <dbReference type="ARBA" id="ARBA00048741"/>
    </source>
</evidence>
<feature type="binding site" evidence="10">
    <location>
        <position position="98"/>
    </location>
    <ligand>
        <name>L-glutamine</name>
        <dbReference type="ChEBI" id="CHEBI:58359"/>
    </ligand>
</feature>
<evidence type="ECO:0000313" key="14">
    <source>
        <dbReference type="Proteomes" id="UP000199052"/>
    </source>
</evidence>
<keyword evidence="15" id="KW-1185">Reference proteome</keyword>
<dbReference type="SUPFAM" id="SSF52402">
    <property type="entry name" value="Adenine nucleotide alpha hydrolases-like"/>
    <property type="match status" value="1"/>
</dbReference>
<feature type="active site" description="For GATase activity" evidence="9">
    <location>
        <position position="2"/>
    </location>
</feature>
<dbReference type="Pfam" id="PF00733">
    <property type="entry name" value="Asn_synthase"/>
    <property type="match status" value="1"/>
</dbReference>
<reference evidence="12 15" key="2">
    <citation type="submission" date="2020-07" db="EMBL/GenBank/DDBJ databases">
        <title>Sequencing the genomes of 1000 actinobacteria strains.</title>
        <authorList>
            <person name="Klenk H.-P."/>
        </authorList>
    </citation>
    <scope>NUCLEOTIDE SEQUENCE [LARGE SCALE GENOMIC DNA]</scope>
    <source>
        <strain evidence="12 15">DSM 45117</strain>
    </source>
</reference>
<protein>
    <recommendedName>
        <fullName evidence="3">asparagine synthase (glutamine-hydrolyzing)</fullName>
        <ecNumber evidence="3">6.3.5.4</ecNumber>
    </recommendedName>
</protein>
<dbReference type="GO" id="GO:0004066">
    <property type="term" value="F:asparagine synthase (glutamine-hydrolyzing) activity"/>
    <property type="evidence" value="ECO:0007669"/>
    <property type="project" value="UniProtKB-EC"/>
</dbReference>
<dbReference type="InterPro" id="IPR033738">
    <property type="entry name" value="AsnB_N"/>
</dbReference>
<dbReference type="InterPro" id="IPR001962">
    <property type="entry name" value="Asn_synthase"/>
</dbReference>
<feature type="domain" description="Glutamine amidotransferase type-2" evidence="11">
    <location>
        <begin position="2"/>
        <end position="213"/>
    </location>
</feature>
<dbReference type="InterPro" id="IPR017932">
    <property type="entry name" value="GATase_2_dom"/>
</dbReference>
<evidence type="ECO:0000313" key="13">
    <source>
        <dbReference type="EMBL" id="SFH41010.1"/>
    </source>
</evidence>
<keyword evidence="6 9" id="KW-0061">Asparagine biosynthesis</keyword>
<evidence type="ECO:0000256" key="2">
    <source>
        <dbReference type="ARBA" id="ARBA00005752"/>
    </source>
</evidence>
<comment type="catalytic activity">
    <reaction evidence="8">
        <text>L-aspartate + L-glutamine + ATP + H2O = L-asparagine + L-glutamate + AMP + diphosphate + H(+)</text>
        <dbReference type="Rhea" id="RHEA:12228"/>
        <dbReference type="ChEBI" id="CHEBI:15377"/>
        <dbReference type="ChEBI" id="CHEBI:15378"/>
        <dbReference type="ChEBI" id="CHEBI:29985"/>
        <dbReference type="ChEBI" id="CHEBI:29991"/>
        <dbReference type="ChEBI" id="CHEBI:30616"/>
        <dbReference type="ChEBI" id="CHEBI:33019"/>
        <dbReference type="ChEBI" id="CHEBI:58048"/>
        <dbReference type="ChEBI" id="CHEBI:58359"/>
        <dbReference type="ChEBI" id="CHEBI:456215"/>
        <dbReference type="EC" id="6.3.5.4"/>
    </reaction>
</comment>
<dbReference type="InterPro" id="IPR029055">
    <property type="entry name" value="Ntn_hydrolases_N"/>
</dbReference>
<keyword evidence="5 10" id="KW-0067">ATP-binding</keyword>
<keyword evidence="4 10" id="KW-0547">Nucleotide-binding</keyword>
<dbReference type="EC" id="6.3.5.4" evidence="3"/>
<dbReference type="Proteomes" id="UP000533017">
    <property type="component" value="Unassembled WGS sequence"/>
</dbReference>
<evidence type="ECO:0000256" key="6">
    <source>
        <dbReference type="ARBA" id="ARBA00022888"/>
    </source>
</evidence>
<keyword evidence="9" id="KW-0028">Amino-acid biosynthesis</keyword>